<comment type="pathway">
    <text evidence="2">Lipid metabolism; sphingolipid metabolism.</text>
</comment>
<evidence type="ECO:0000256" key="2">
    <source>
        <dbReference type="ARBA" id="ARBA00004760"/>
    </source>
</evidence>
<comment type="pathway">
    <text evidence="3">Sphingolipid metabolism.</text>
</comment>
<comment type="similarity">
    <text evidence="4 12">Belongs to the glycosyl hydrolase 30 family.</text>
</comment>
<evidence type="ECO:0000256" key="11">
    <source>
        <dbReference type="ARBA" id="ARBA00051345"/>
    </source>
</evidence>
<organism evidence="14 15">
    <name type="scientific">Pristionchus fissidentatus</name>
    <dbReference type="NCBI Taxonomy" id="1538716"/>
    <lineage>
        <taxon>Eukaryota</taxon>
        <taxon>Metazoa</taxon>
        <taxon>Ecdysozoa</taxon>
        <taxon>Nematoda</taxon>
        <taxon>Chromadorea</taxon>
        <taxon>Rhabditida</taxon>
        <taxon>Rhabditina</taxon>
        <taxon>Diplogasteromorpha</taxon>
        <taxon>Diplogasteroidea</taxon>
        <taxon>Neodiplogasteridae</taxon>
        <taxon>Pristionchus</taxon>
    </lineage>
</organism>
<dbReference type="GO" id="GO:0016241">
    <property type="term" value="P:regulation of macroautophagy"/>
    <property type="evidence" value="ECO:0007669"/>
    <property type="project" value="UniProtKB-ARBA"/>
</dbReference>
<dbReference type="Gene3D" id="3.20.20.80">
    <property type="entry name" value="Glycosidases"/>
    <property type="match status" value="1"/>
</dbReference>
<dbReference type="Proteomes" id="UP001432322">
    <property type="component" value="Unassembled WGS sequence"/>
</dbReference>
<dbReference type="GO" id="GO:0051246">
    <property type="term" value="P:regulation of protein metabolic process"/>
    <property type="evidence" value="ECO:0007669"/>
    <property type="project" value="UniProtKB-ARBA"/>
</dbReference>
<keyword evidence="15" id="KW-1185">Reference proteome</keyword>
<evidence type="ECO:0000256" key="5">
    <source>
        <dbReference type="ARBA" id="ARBA00012658"/>
    </source>
</evidence>
<name>A0AAV5VY79_9BILA</name>
<evidence type="ECO:0000256" key="6">
    <source>
        <dbReference type="ARBA" id="ARBA00022729"/>
    </source>
</evidence>
<reference evidence="14" key="1">
    <citation type="submission" date="2023-10" db="EMBL/GenBank/DDBJ databases">
        <title>Genome assembly of Pristionchus species.</title>
        <authorList>
            <person name="Yoshida K."/>
            <person name="Sommer R.J."/>
        </authorList>
    </citation>
    <scope>NUCLEOTIDE SEQUENCE</scope>
    <source>
        <strain evidence="14">RS5133</strain>
    </source>
</reference>
<dbReference type="GO" id="GO:0042391">
    <property type="term" value="P:regulation of membrane potential"/>
    <property type="evidence" value="ECO:0007669"/>
    <property type="project" value="UniProtKB-ARBA"/>
</dbReference>
<evidence type="ECO:0000259" key="13">
    <source>
        <dbReference type="Pfam" id="PF02055"/>
    </source>
</evidence>
<feature type="domain" description="Glycosyl hydrolase family 30 TIM-barrel" evidence="13">
    <location>
        <begin position="81"/>
        <end position="426"/>
    </location>
</feature>
<dbReference type="GO" id="GO:0005774">
    <property type="term" value="C:vacuolar membrane"/>
    <property type="evidence" value="ECO:0007669"/>
    <property type="project" value="UniProtKB-ARBA"/>
</dbReference>
<evidence type="ECO:0000313" key="14">
    <source>
        <dbReference type="EMBL" id="GMT23318.1"/>
    </source>
</evidence>
<dbReference type="InterPro" id="IPR001139">
    <property type="entry name" value="Glyco_hydro_30"/>
</dbReference>
<evidence type="ECO:0000256" key="1">
    <source>
        <dbReference type="ARBA" id="ARBA00001013"/>
    </source>
</evidence>
<evidence type="ECO:0000256" key="12">
    <source>
        <dbReference type="RuleBase" id="RU361188"/>
    </source>
</evidence>
<dbReference type="GO" id="GO:0007040">
    <property type="term" value="P:lysosome organization"/>
    <property type="evidence" value="ECO:0007669"/>
    <property type="project" value="UniProtKB-ARBA"/>
</dbReference>
<dbReference type="PRINTS" id="PR00843">
    <property type="entry name" value="GLHYDRLASE30"/>
</dbReference>
<dbReference type="GO" id="GO:0032006">
    <property type="term" value="P:regulation of TOR signaling"/>
    <property type="evidence" value="ECO:0007669"/>
    <property type="project" value="UniProtKB-ARBA"/>
</dbReference>
<comment type="catalytic activity">
    <reaction evidence="1">
        <text>a beta-D-glucosyl-(1&lt;-&gt;1')-N-acylsphing-4-enine + H2O = an N-acylsphing-4-enine + D-glucose</text>
        <dbReference type="Rhea" id="RHEA:13269"/>
        <dbReference type="ChEBI" id="CHEBI:4167"/>
        <dbReference type="ChEBI" id="CHEBI:15377"/>
        <dbReference type="ChEBI" id="CHEBI:22801"/>
        <dbReference type="ChEBI" id="CHEBI:52639"/>
        <dbReference type="EC" id="3.2.1.45"/>
    </reaction>
    <physiologicalReaction direction="left-to-right" evidence="1">
        <dbReference type="Rhea" id="RHEA:13270"/>
    </physiologicalReaction>
</comment>
<evidence type="ECO:0000256" key="3">
    <source>
        <dbReference type="ARBA" id="ARBA00004991"/>
    </source>
</evidence>
<evidence type="ECO:0000256" key="4">
    <source>
        <dbReference type="ARBA" id="ARBA00005382"/>
    </source>
</evidence>
<dbReference type="PANTHER" id="PTHR11069">
    <property type="entry name" value="GLUCOSYLCERAMIDASE"/>
    <property type="match status" value="1"/>
</dbReference>
<dbReference type="AlphaFoldDB" id="A0AAV5VY79"/>
<protein>
    <recommendedName>
        <fullName evidence="5 12">Glucosylceramidase</fullName>
        <ecNumber evidence="5 12">3.2.1.45</ecNumber>
    </recommendedName>
</protein>
<evidence type="ECO:0000256" key="7">
    <source>
        <dbReference type="ARBA" id="ARBA00022801"/>
    </source>
</evidence>
<dbReference type="GO" id="GO:0006066">
    <property type="term" value="P:alcohol metabolic process"/>
    <property type="evidence" value="ECO:0007669"/>
    <property type="project" value="UniProtKB-ARBA"/>
</dbReference>
<dbReference type="GO" id="GO:0005102">
    <property type="term" value="F:signaling receptor binding"/>
    <property type="evidence" value="ECO:0007669"/>
    <property type="project" value="UniProtKB-ARBA"/>
</dbReference>
<gene>
    <name evidence="14" type="ORF">PFISCL1PPCAC_14615</name>
</gene>
<keyword evidence="9 12" id="KW-0443">Lipid metabolism</keyword>
<dbReference type="GO" id="GO:0008202">
    <property type="term" value="P:steroid metabolic process"/>
    <property type="evidence" value="ECO:0007669"/>
    <property type="project" value="UniProtKB-ARBA"/>
</dbReference>
<accession>A0AAV5VY79</accession>
<sequence>SPCAKRFYPQFRANNFVCVCNSTYCDEYEDTHLSPGFAVLFSSSENGNRMRKSTFQLNERRHSFEDSGRIKFDLRVTYQSIIGFGGAFTDSAGINIMALSQSVRERLLETVFGRNGARYFIDRVPIASTDFSTSRYSYNDNSGNLNMSKFALAEEDTKFKIPLILRALNLTAGEFRLFSSPWSAPSWMKETGKMEGPGRLRKGMEKAWAHYFVRFFEEYFSYGISFWATTVQNEPTSGAFPFYGWQTMHWDATGERSFVSTHLGPLLAASKAAKEVKIIGLDDYRIWLPAWADEIYSDPAASKFIAGIGVHLYMDTLAPLSTLTTTHEKHPDKFILATEACAGFWPLDHGPKLGEWKRAEAYARNIIEDLNHFVIGWTDWNIAVDTQGGPSWARNFVDASIIVNETADEFLKQPIHYAMAHFSRFLRPNSTRIRSLTEEMDESTVLHTAFVYEGQRILTILNTLTVEQKITIEEETEISI</sequence>
<proteinExistence type="inferred from homology"/>
<dbReference type="InterPro" id="IPR033453">
    <property type="entry name" value="Glyco_hydro_30_TIM-barrel"/>
</dbReference>
<dbReference type="GO" id="GO:0030163">
    <property type="term" value="P:protein catabolic process"/>
    <property type="evidence" value="ECO:0007669"/>
    <property type="project" value="UniProtKB-ARBA"/>
</dbReference>
<comment type="catalytic activity">
    <reaction evidence="10">
        <text>a beta-D-glucosylceramide + H2O = an N-acyl-sphingoid base + D-glucose</text>
        <dbReference type="Rhea" id="RHEA:81447"/>
        <dbReference type="ChEBI" id="CHEBI:4167"/>
        <dbReference type="ChEBI" id="CHEBI:15377"/>
        <dbReference type="ChEBI" id="CHEBI:83264"/>
        <dbReference type="ChEBI" id="CHEBI:83273"/>
    </reaction>
    <physiologicalReaction direction="left-to-right" evidence="10">
        <dbReference type="Rhea" id="RHEA:81448"/>
    </physiologicalReaction>
</comment>
<dbReference type="GO" id="GO:0010605">
    <property type="term" value="P:negative regulation of macromolecule metabolic process"/>
    <property type="evidence" value="ECO:0007669"/>
    <property type="project" value="UniProtKB-ARBA"/>
</dbReference>
<dbReference type="GO" id="GO:0005764">
    <property type="term" value="C:lysosome"/>
    <property type="evidence" value="ECO:0007669"/>
    <property type="project" value="UniProtKB-ARBA"/>
</dbReference>
<dbReference type="PANTHER" id="PTHR11069:SF23">
    <property type="entry name" value="LYSOSOMAL ACID GLUCOSYLCERAMIDASE"/>
    <property type="match status" value="1"/>
</dbReference>
<dbReference type="InterPro" id="IPR017853">
    <property type="entry name" value="GH"/>
</dbReference>
<evidence type="ECO:0000313" key="15">
    <source>
        <dbReference type="Proteomes" id="UP001432322"/>
    </source>
</evidence>
<dbReference type="SUPFAM" id="SSF51445">
    <property type="entry name" value="(Trans)glycosidases"/>
    <property type="match status" value="1"/>
</dbReference>
<keyword evidence="12" id="KW-0326">Glycosidase</keyword>
<feature type="non-terminal residue" evidence="14">
    <location>
        <position position="480"/>
    </location>
</feature>
<keyword evidence="7 12" id="KW-0378">Hydrolase</keyword>
<dbReference type="GO" id="GO:0004348">
    <property type="term" value="F:glucosylceramidase activity"/>
    <property type="evidence" value="ECO:0007669"/>
    <property type="project" value="UniProtKB-EC"/>
</dbReference>
<keyword evidence="8 12" id="KW-0746">Sphingolipid metabolism</keyword>
<dbReference type="GO" id="GO:0006680">
    <property type="term" value="P:glucosylceramide catabolic process"/>
    <property type="evidence" value="ECO:0007669"/>
    <property type="project" value="UniProtKB-ARBA"/>
</dbReference>
<comment type="catalytic activity">
    <reaction evidence="11">
        <text>an N-acyl-1-beta-D-glucosyl-15-methylhexadecasphing-4-enine + H2O = an N-acyl-15-methylhexadecasphing-4-enine + D-glucose</text>
        <dbReference type="Rhea" id="RHEA:34755"/>
        <dbReference type="ChEBI" id="CHEBI:4167"/>
        <dbReference type="ChEBI" id="CHEBI:15377"/>
        <dbReference type="ChEBI" id="CHEBI:70815"/>
        <dbReference type="ChEBI" id="CHEBI:70846"/>
    </reaction>
    <physiologicalReaction direction="left-to-right" evidence="11">
        <dbReference type="Rhea" id="RHEA:34756"/>
    </physiologicalReaction>
</comment>
<dbReference type="GO" id="GO:0006914">
    <property type="term" value="P:autophagy"/>
    <property type="evidence" value="ECO:0007669"/>
    <property type="project" value="UniProtKB-ARBA"/>
</dbReference>
<feature type="non-terminal residue" evidence="14">
    <location>
        <position position="1"/>
    </location>
</feature>
<dbReference type="FunFam" id="3.20.20.80:FF:000030">
    <property type="entry name" value="Lysosomal acid glucosylceramidase"/>
    <property type="match status" value="1"/>
</dbReference>
<dbReference type="GO" id="GO:0016758">
    <property type="term" value="F:hexosyltransferase activity"/>
    <property type="evidence" value="ECO:0007669"/>
    <property type="project" value="UniProtKB-ARBA"/>
</dbReference>
<evidence type="ECO:0000256" key="10">
    <source>
        <dbReference type="ARBA" id="ARBA00050474"/>
    </source>
</evidence>
<dbReference type="Pfam" id="PF02055">
    <property type="entry name" value="Glyco_hydro_30"/>
    <property type="match status" value="1"/>
</dbReference>
<dbReference type="EC" id="3.2.1.45" evidence="5 12"/>
<dbReference type="EMBL" id="BTSY01000004">
    <property type="protein sequence ID" value="GMT23318.1"/>
    <property type="molecule type" value="Genomic_DNA"/>
</dbReference>
<evidence type="ECO:0000256" key="8">
    <source>
        <dbReference type="ARBA" id="ARBA00022919"/>
    </source>
</evidence>
<evidence type="ECO:0000256" key="9">
    <source>
        <dbReference type="ARBA" id="ARBA00023098"/>
    </source>
</evidence>
<comment type="caution">
    <text evidence="14">The sequence shown here is derived from an EMBL/GenBank/DDBJ whole genome shotgun (WGS) entry which is preliminary data.</text>
</comment>
<keyword evidence="6" id="KW-0732">Signal</keyword>